<dbReference type="OrthoDB" id="3269254at2759"/>
<dbReference type="Proteomes" id="UP000030671">
    <property type="component" value="Unassembled WGS sequence"/>
</dbReference>
<accession>W4KLD3</accession>
<feature type="non-terminal residue" evidence="1">
    <location>
        <position position="1"/>
    </location>
</feature>
<evidence type="ECO:0000313" key="2">
    <source>
        <dbReference type="Proteomes" id="UP000030671"/>
    </source>
</evidence>
<dbReference type="GeneID" id="20668888"/>
<protein>
    <recommendedName>
        <fullName evidence="3">HNH nuclease domain-containing protein</fullName>
    </recommendedName>
</protein>
<reference evidence="1 2" key="1">
    <citation type="journal article" date="2012" name="New Phytol.">
        <title>Insight into trade-off between wood decay and parasitism from the genome of a fungal forest pathogen.</title>
        <authorList>
            <person name="Olson A."/>
            <person name="Aerts A."/>
            <person name="Asiegbu F."/>
            <person name="Belbahri L."/>
            <person name="Bouzid O."/>
            <person name="Broberg A."/>
            <person name="Canback B."/>
            <person name="Coutinho P.M."/>
            <person name="Cullen D."/>
            <person name="Dalman K."/>
            <person name="Deflorio G."/>
            <person name="van Diepen L.T."/>
            <person name="Dunand C."/>
            <person name="Duplessis S."/>
            <person name="Durling M."/>
            <person name="Gonthier P."/>
            <person name="Grimwood J."/>
            <person name="Fossdal C.G."/>
            <person name="Hansson D."/>
            <person name="Henrissat B."/>
            <person name="Hietala A."/>
            <person name="Himmelstrand K."/>
            <person name="Hoffmeister D."/>
            <person name="Hogberg N."/>
            <person name="James T.Y."/>
            <person name="Karlsson M."/>
            <person name="Kohler A."/>
            <person name="Kues U."/>
            <person name="Lee Y.H."/>
            <person name="Lin Y.C."/>
            <person name="Lind M."/>
            <person name="Lindquist E."/>
            <person name="Lombard V."/>
            <person name="Lucas S."/>
            <person name="Lunden K."/>
            <person name="Morin E."/>
            <person name="Murat C."/>
            <person name="Park J."/>
            <person name="Raffaello T."/>
            <person name="Rouze P."/>
            <person name="Salamov A."/>
            <person name="Schmutz J."/>
            <person name="Solheim H."/>
            <person name="Stahlberg J."/>
            <person name="Velez H."/>
            <person name="de Vries R.P."/>
            <person name="Wiebenga A."/>
            <person name="Woodward S."/>
            <person name="Yakovlev I."/>
            <person name="Garbelotto M."/>
            <person name="Martin F."/>
            <person name="Grigoriev I.V."/>
            <person name="Stenlid J."/>
        </authorList>
    </citation>
    <scope>NUCLEOTIDE SEQUENCE [LARGE SCALE GENOMIC DNA]</scope>
    <source>
        <strain evidence="1 2">TC 32-1</strain>
    </source>
</reference>
<name>W4KLD3_HETIT</name>
<dbReference type="RefSeq" id="XP_009540528.1">
    <property type="nucleotide sequence ID" value="XM_009542233.1"/>
</dbReference>
<keyword evidence="2" id="KW-1185">Reference proteome</keyword>
<dbReference type="KEGG" id="hir:HETIRDRAFT_241294"/>
<dbReference type="AlphaFoldDB" id="W4KLD3"/>
<evidence type="ECO:0008006" key="3">
    <source>
        <dbReference type="Google" id="ProtNLM"/>
    </source>
</evidence>
<proteinExistence type="predicted"/>
<dbReference type="InParanoid" id="W4KLD3"/>
<organism evidence="1 2">
    <name type="scientific">Heterobasidion irregulare (strain TC 32-1)</name>
    <dbReference type="NCBI Taxonomy" id="747525"/>
    <lineage>
        <taxon>Eukaryota</taxon>
        <taxon>Fungi</taxon>
        <taxon>Dikarya</taxon>
        <taxon>Basidiomycota</taxon>
        <taxon>Agaricomycotina</taxon>
        <taxon>Agaricomycetes</taxon>
        <taxon>Russulales</taxon>
        <taxon>Bondarzewiaceae</taxon>
        <taxon>Heterobasidion</taxon>
        <taxon>Heterobasidion annosum species complex</taxon>
    </lineage>
</organism>
<dbReference type="EMBL" id="KI925454">
    <property type="protein sequence ID" value="ETW86514.1"/>
    <property type="molecule type" value="Genomic_DNA"/>
</dbReference>
<evidence type="ECO:0000313" key="1">
    <source>
        <dbReference type="EMBL" id="ETW86514.1"/>
    </source>
</evidence>
<gene>
    <name evidence="1" type="ORF">HETIRDRAFT_241294</name>
</gene>
<dbReference type="HOGENOM" id="CLU_094288_0_0_1"/>
<sequence length="172" mass="20344">VEYALGLPYNSLNIDDPRNIFQVKLDWLRLFNDNRWLLLPSMELVKRIFDGHKINQDITTLYDDARTFRYRFVPLGPRRIMSLLRQSRSSVNDASLDADRNSELIDYPFTNLPELESHVYPHWAILNAGRKLFCHWDRTFTTLTNHVSKAYGVPTPEAVEFLKNIEAIYERW</sequence>
<feature type="non-terminal residue" evidence="1">
    <location>
        <position position="172"/>
    </location>
</feature>